<dbReference type="AlphaFoldDB" id="A0A165HUX3"/>
<dbReference type="EMBL" id="KV427606">
    <property type="protein sequence ID" value="KZT12222.1"/>
    <property type="molecule type" value="Genomic_DNA"/>
</dbReference>
<dbReference type="InterPro" id="IPR004860">
    <property type="entry name" value="LAGLIDADG_dom"/>
</dbReference>
<dbReference type="Proteomes" id="UP000076871">
    <property type="component" value="Unassembled WGS sequence"/>
</dbReference>
<dbReference type="OrthoDB" id="3247136at2759"/>
<keyword evidence="3" id="KW-0255">Endonuclease</keyword>
<evidence type="ECO:0000313" key="4">
    <source>
        <dbReference type="Proteomes" id="UP000076871"/>
    </source>
</evidence>
<dbReference type="GeneID" id="63820698"/>
<reference evidence="3 4" key="1">
    <citation type="journal article" date="2016" name="Mol. Biol. Evol.">
        <title>Comparative Genomics of Early-Diverging Mushroom-Forming Fungi Provides Insights into the Origins of Lignocellulose Decay Capabilities.</title>
        <authorList>
            <person name="Nagy L.G."/>
            <person name="Riley R."/>
            <person name="Tritt A."/>
            <person name="Adam C."/>
            <person name="Daum C."/>
            <person name="Floudas D."/>
            <person name="Sun H."/>
            <person name="Yadav J.S."/>
            <person name="Pangilinan J."/>
            <person name="Larsson K.H."/>
            <person name="Matsuura K."/>
            <person name="Barry K."/>
            <person name="Labutti K."/>
            <person name="Kuo R."/>
            <person name="Ohm R.A."/>
            <person name="Bhattacharya S.S."/>
            <person name="Shirouzu T."/>
            <person name="Yoshinaga Y."/>
            <person name="Martin F.M."/>
            <person name="Grigoriev I.V."/>
            <person name="Hibbett D.S."/>
        </authorList>
    </citation>
    <scope>NUCLEOTIDE SEQUENCE [LARGE SCALE GENOMIC DNA]</scope>
    <source>
        <strain evidence="3 4">93-53</strain>
    </source>
</reference>
<dbReference type="Gene3D" id="3.10.28.10">
    <property type="entry name" value="Homing endonucleases"/>
    <property type="match status" value="1"/>
</dbReference>
<dbReference type="SUPFAM" id="SSF55608">
    <property type="entry name" value="Homing endonucleases"/>
    <property type="match status" value="1"/>
</dbReference>
<evidence type="ECO:0000259" key="2">
    <source>
        <dbReference type="Pfam" id="PF03161"/>
    </source>
</evidence>
<dbReference type="Pfam" id="PF03161">
    <property type="entry name" value="LAGLIDADG_2"/>
    <property type="match status" value="1"/>
</dbReference>
<keyword evidence="3" id="KW-0378">Hydrolase</keyword>
<dbReference type="InParanoid" id="A0A165HUX3"/>
<proteinExistence type="predicted"/>
<dbReference type="InterPro" id="IPR027434">
    <property type="entry name" value="Homing_endonucl"/>
</dbReference>
<sequence>ALPYLHELYNAFYPNDTKVLPMSLLIFMDAVTLAHWIMCDGYNESNCGLVLCTDNFTMQEVCTLIGFLHYNFGFNFLATEKGHHIIYITAASMSYLCSLVGPHMHPHFMYKIRTS</sequence>
<dbReference type="RefSeq" id="XP_040769870.1">
    <property type="nucleotide sequence ID" value="XM_040903668.1"/>
</dbReference>
<evidence type="ECO:0000313" key="3">
    <source>
        <dbReference type="EMBL" id="KZT12222.1"/>
    </source>
</evidence>
<gene>
    <name evidence="3" type="ORF">LAESUDRAFT_641557</name>
</gene>
<feature type="domain" description="Homing endonuclease LAGLIDADG" evidence="2">
    <location>
        <begin position="2"/>
        <end position="94"/>
    </location>
</feature>
<keyword evidence="3" id="KW-0540">Nuclease</keyword>
<keyword evidence="4" id="KW-1185">Reference proteome</keyword>
<accession>A0A165HUX3</accession>
<evidence type="ECO:0000256" key="1">
    <source>
        <dbReference type="ARBA" id="ARBA00002670"/>
    </source>
</evidence>
<dbReference type="GO" id="GO:0004519">
    <property type="term" value="F:endonuclease activity"/>
    <property type="evidence" value="ECO:0007669"/>
    <property type="project" value="UniProtKB-KW"/>
</dbReference>
<name>A0A165HUX3_9APHY</name>
<feature type="non-terminal residue" evidence="3">
    <location>
        <position position="1"/>
    </location>
</feature>
<comment type="function">
    <text evidence="1">Mitochondrial DNA endonuclease involved in intron homing.</text>
</comment>
<protein>
    <submittedName>
        <fullName evidence="3">LAGLIDADG DNA endonuclease</fullName>
    </submittedName>
</protein>
<organism evidence="3 4">
    <name type="scientific">Laetiporus sulphureus 93-53</name>
    <dbReference type="NCBI Taxonomy" id="1314785"/>
    <lineage>
        <taxon>Eukaryota</taxon>
        <taxon>Fungi</taxon>
        <taxon>Dikarya</taxon>
        <taxon>Basidiomycota</taxon>
        <taxon>Agaricomycotina</taxon>
        <taxon>Agaricomycetes</taxon>
        <taxon>Polyporales</taxon>
        <taxon>Laetiporus</taxon>
    </lineage>
</organism>